<keyword evidence="3" id="KW-1185">Reference proteome</keyword>
<dbReference type="AlphaFoldDB" id="M0D0M3"/>
<dbReference type="SMART" id="SM00564">
    <property type="entry name" value="PQQ"/>
    <property type="match status" value="6"/>
</dbReference>
<dbReference type="eggNOG" id="arCOG02556">
    <property type="taxonomic scope" value="Archaea"/>
</dbReference>
<dbReference type="InterPro" id="IPR015943">
    <property type="entry name" value="WD40/YVTN_repeat-like_dom_sf"/>
</dbReference>
<dbReference type="InterPro" id="IPR018391">
    <property type="entry name" value="PQQ_b-propeller_rpt"/>
</dbReference>
<dbReference type="PANTHER" id="PTHR34512:SF30">
    <property type="entry name" value="OUTER MEMBRANE PROTEIN ASSEMBLY FACTOR BAMB"/>
    <property type="match status" value="1"/>
</dbReference>
<dbReference type="PANTHER" id="PTHR34512">
    <property type="entry name" value="CELL SURFACE PROTEIN"/>
    <property type="match status" value="1"/>
</dbReference>
<proteinExistence type="predicted"/>
<accession>M0D0M3</accession>
<evidence type="ECO:0000313" key="2">
    <source>
        <dbReference type="EMBL" id="ELZ29031.1"/>
    </source>
</evidence>
<dbReference type="InterPro" id="IPR011047">
    <property type="entry name" value="Quinoprotein_ADH-like_sf"/>
</dbReference>
<sequence length="365" mass="38596">MDRCDPAGTGYLPTASGPKDGVEVTWSHETTDWFLGTAPPIRLGNTIYAVGSGLLALDADTGTKRFGAPGPYQSAPARVPASAYTTDTLAVTAPSGVFGLNADGGVNVPFLDRSFGARRWVGPRSPGAGFFGPAALKTPVAADGVVYTAIPGTNSVSALEPNDGSVLWRHTHHENDAASAEFNRPAVREGLVYVTNWPNQATAYHAESGKRQWRRELDEQMVLAPVATEAGVVVPTRSGVRLLDAEDGTTLWRCSLDGNMTEGAPAVADRTIFVGDERATLHAVDVATGEVRWTTPFEGPTSPVVADGVVYAVRAGFSLLAFDAVSGERLFEYRPSQVPLSTPVVGDGVLYATNRRRVIALEESA</sequence>
<dbReference type="SUPFAM" id="SSF50998">
    <property type="entry name" value="Quinoprotein alcohol dehydrogenase-like"/>
    <property type="match status" value="2"/>
</dbReference>
<name>M0D0M3_HALPD</name>
<dbReference type="InterPro" id="IPR002372">
    <property type="entry name" value="PQQ_rpt_dom"/>
</dbReference>
<dbReference type="RefSeq" id="WP_008387822.1">
    <property type="nucleotide sequence ID" value="NZ_AOIV01000035.1"/>
</dbReference>
<dbReference type="PATRIC" id="fig|1227487.5.peg.2798"/>
<evidence type="ECO:0000313" key="3">
    <source>
        <dbReference type="Proteomes" id="UP000011513"/>
    </source>
</evidence>
<dbReference type="EMBL" id="AOIV01000035">
    <property type="protein sequence ID" value="ELZ29031.1"/>
    <property type="molecule type" value="Genomic_DNA"/>
</dbReference>
<dbReference type="Gene3D" id="2.130.10.10">
    <property type="entry name" value="YVTN repeat-like/Quinoprotein amine dehydrogenase"/>
    <property type="match status" value="2"/>
</dbReference>
<gene>
    <name evidence="2" type="ORF">C474_14054</name>
</gene>
<dbReference type="Proteomes" id="UP000011513">
    <property type="component" value="Unassembled WGS sequence"/>
</dbReference>
<comment type="caution">
    <text evidence="2">The sequence shown here is derived from an EMBL/GenBank/DDBJ whole genome shotgun (WGS) entry which is preliminary data.</text>
</comment>
<protein>
    <submittedName>
        <fullName evidence="2">Pyrrolo-quinoline quinone</fullName>
    </submittedName>
</protein>
<feature type="domain" description="Pyrrolo-quinoline quinone repeat" evidence="1">
    <location>
        <begin position="154"/>
        <end position="236"/>
    </location>
</feature>
<evidence type="ECO:0000259" key="1">
    <source>
        <dbReference type="Pfam" id="PF13360"/>
    </source>
</evidence>
<feature type="domain" description="Pyrrolo-quinoline quinone repeat" evidence="1">
    <location>
        <begin position="238"/>
        <end position="362"/>
    </location>
</feature>
<dbReference type="OrthoDB" id="8638at2157"/>
<reference evidence="2 3" key="1">
    <citation type="journal article" date="2014" name="PLoS Genet.">
        <title>Phylogenetically driven sequencing of extremely halophilic archaea reveals strategies for static and dynamic osmo-response.</title>
        <authorList>
            <person name="Becker E.A."/>
            <person name="Seitzer P.M."/>
            <person name="Tritt A."/>
            <person name="Larsen D."/>
            <person name="Krusor M."/>
            <person name="Yao A.I."/>
            <person name="Wu D."/>
            <person name="Madern D."/>
            <person name="Eisen J.A."/>
            <person name="Darling A.E."/>
            <person name="Facciotti M.T."/>
        </authorList>
    </citation>
    <scope>NUCLEOTIDE SEQUENCE [LARGE SCALE GENOMIC DNA]</scope>
    <source>
        <strain evidence="2 3">JCM 14848</strain>
    </source>
</reference>
<organism evidence="2 3">
    <name type="scientific">Halogeometricum pallidum JCM 14848</name>
    <dbReference type="NCBI Taxonomy" id="1227487"/>
    <lineage>
        <taxon>Archaea</taxon>
        <taxon>Methanobacteriati</taxon>
        <taxon>Methanobacteriota</taxon>
        <taxon>Stenosarchaea group</taxon>
        <taxon>Halobacteria</taxon>
        <taxon>Halobacteriales</taxon>
        <taxon>Haloferacaceae</taxon>
        <taxon>Halogeometricum</taxon>
    </lineage>
</organism>
<dbReference type="Pfam" id="PF13360">
    <property type="entry name" value="PQQ_2"/>
    <property type="match status" value="2"/>
</dbReference>
<dbReference type="InParanoid" id="M0D0M3"/>